<dbReference type="SUPFAM" id="SSF49503">
    <property type="entry name" value="Cupredoxins"/>
    <property type="match status" value="3"/>
</dbReference>
<dbReference type="EMBL" id="RXMA01000007">
    <property type="protein sequence ID" value="RTR20980.1"/>
    <property type="molecule type" value="Genomic_DNA"/>
</dbReference>
<keyword evidence="6" id="KW-1185">Reference proteome</keyword>
<dbReference type="PROSITE" id="PS51318">
    <property type="entry name" value="TAT"/>
    <property type="match status" value="1"/>
</dbReference>
<dbReference type="InterPro" id="IPR006311">
    <property type="entry name" value="TAT_signal"/>
</dbReference>
<name>A0A3S0JIZ6_9PROT</name>
<feature type="domain" description="Plastocyanin-like" evidence="3">
    <location>
        <begin position="402"/>
        <end position="493"/>
    </location>
</feature>
<keyword evidence="2" id="KW-0560">Oxidoreductase</keyword>
<dbReference type="RefSeq" id="WP_126614511.1">
    <property type="nucleotide sequence ID" value="NZ_JBHUCY010000029.1"/>
</dbReference>
<dbReference type="Gene3D" id="2.60.40.420">
    <property type="entry name" value="Cupredoxins - blue copper proteins"/>
    <property type="match status" value="3"/>
</dbReference>
<dbReference type="PROSITE" id="PS00080">
    <property type="entry name" value="MULTICOPPER_OXIDASE2"/>
    <property type="match status" value="1"/>
</dbReference>
<accession>A0A3S0JIZ6</accession>
<dbReference type="GO" id="GO:0016491">
    <property type="term" value="F:oxidoreductase activity"/>
    <property type="evidence" value="ECO:0007669"/>
    <property type="project" value="UniProtKB-KW"/>
</dbReference>
<dbReference type="PANTHER" id="PTHR11709:SF2">
    <property type="entry name" value="MULTICOPPER OXIDASE LPR1"/>
    <property type="match status" value="1"/>
</dbReference>
<dbReference type="Pfam" id="PF07732">
    <property type="entry name" value="Cu-oxidase_3"/>
    <property type="match status" value="1"/>
</dbReference>
<organism evidence="5 6">
    <name type="scientific">Azospirillum griseum</name>
    <dbReference type="NCBI Taxonomy" id="2496639"/>
    <lineage>
        <taxon>Bacteria</taxon>
        <taxon>Pseudomonadati</taxon>
        <taxon>Pseudomonadota</taxon>
        <taxon>Alphaproteobacteria</taxon>
        <taxon>Rhodospirillales</taxon>
        <taxon>Azospirillaceae</taxon>
        <taxon>Azospirillum</taxon>
    </lineage>
</organism>
<dbReference type="InterPro" id="IPR011707">
    <property type="entry name" value="Cu-oxidase-like_N"/>
</dbReference>
<dbReference type="InterPro" id="IPR008972">
    <property type="entry name" value="Cupredoxin"/>
</dbReference>
<dbReference type="CDD" id="cd13906">
    <property type="entry name" value="CuRO_3_CumA_like"/>
    <property type="match status" value="1"/>
</dbReference>
<evidence type="ECO:0000313" key="5">
    <source>
        <dbReference type="EMBL" id="RTR20980.1"/>
    </source>
</evidence>
<dbReference type="InterPro" id="IPR045087">
    <property type="entry name" value="Cu-oxidase_fam"/>
</dbReference>
<dbReference type="AlphaFoldDB" id="A0A3S0JIZ6"/>
<sequence>MPHRLAASLSRRALLGSGLRTGLGVGGATLAASALWPRGLAASVSAAAPGDVVAVELVAKQRMQRILPEPAAPSPLVTYAERFPGPVIRLRKGQRLRATLVNGLDEHTSIHWHGIRLPNAEDGVPFLTQPPTKPGERHVYEFTPPDSGSFFFHPHCNTVELLGRGLAGALIVEEEGGPRFDADLVCMVKDWQLNPDGTFGTFTNDRGASRAGTFGTVSTVNGLIEPVIDVPANGDIRARLYNVDSTRVIDLRVEGAEAGGGAWIIAVDGNPLPPRPLDGWPMGPAMRLDVVFRAPKDPGKTLRLTNVYAAQPKPLAQFRAVGTALPNKRFAPRPLPAADLPVPDVKNATVVPMAFSATAVAQLFDDALLATLPFADSLCLSNKTFWAINQKSWPEGGHERLPPPITTLERGRSYVFELANLTPHLHPIHIHGYTFSVLSSDLRKVTPHHADTVLLEPKERLRVAIKADNPGDWMFHCHIIEHQDTGMMGYIRVA</sequence>
<dbReference type="Pfam" id="PF07731">
    <property type="entry name" value="Cu-oxidase_2"/>
    <property type="match status" value="1"/>
</dbReference>
<evidence type="ECO:0000259" key="3">
    <source>
        <dbReference type="Pfam" id="PF07731"/>
    </source>
</evidence>
<dbReference type="OrthoDB" id="9757546at2"/>
<keyword evidence="1" id="KW-0479">Metal-binding</keyword>
<evidence type="ECO:0000256" key="1">
    <source>
        <dbReference type="ARBA" id="ARBA00022723"/>
    </source>
</evidence>
<dbReference type="CDD" id="cd13861">
    <property type="entry name" value="CuRO_1_CumA_like"/>
    <property type="match status" value="1"/>
</dbReference>
<dbReference type="PANTHER" id="PTHR11709">
    <property type="entry name" value="MULTI-COPPER OXIDASE"/>
    <property type="match status" value="1"/>
</dbReference>
<dbReference type="Proteomes" id="UP000277007">
    <property type="component" value="Unassembled WGS sequence"/>
</dbReference>
<gene>
    <name evidence="5" type="ORF">EJ903_09520</name>
</gene>
<feature type="domain" description="Plastocyanin-like" evidence="4">
    <location>
        <begin position="68"/>
        <end position="175"/>
    </location>
</feature>
<dbReference type="GO" id="GO:0030288">
    <property type="term" value="C:outer membrane-bounded periplasmic space"/>
    <property type="evidence" value="ECO:0007669"/>
    <property type="project" value="TreeGrafter"/>
</dbReference>
<dbReference type="InterPro" id="IPR002355">
    <property type="entry name" value="Cu_oxidase_Cu_BS"/>
</dbReference>
<reference evidence="5 6" key="1">
    <citation type="submission" date="2018-12" db="EMBL/GenBank/DDBJ databases">
        <authorList>
            <person name="Yang Y."/>
        </authorList>
    </citation>
    <scope>NUCLEOTIDE SEQUENCE [LARGE SCALE GENOMIC DNA]</scope>
    <source>
        <strain evidence="5 6">L-25-5w-1</strain>
    </source>
</reference>
<evidence type="ECO:0000259" key="4">
    <source>
        <dbReference type="Pfam" id="PF07732"/>
    </source>
</evidence>
<dbReference type="GO" id="GO:0005507">
    <property type="term" value="F:copper ion binding"/>
    <property type="evidence" value="ECO:0007669"/>
    <property type="project" value="InterPro"/>
</dbReference>
<evidence type="ECO:0000313" key="6">
    <source>
        <dbReference type="Proteomes" id="UP000277007"/>
    </source>
</evidence>
<protein>
    <submittedName>
        <fullName evidence="5">Multicopper oxidase family protein</fullName>
    </submittedName>
</protein>
<comment type="caution">
    <text evidence="5">The sequence shown here is derived from an EMBL/GenBank/DDBJ whole genome shotgun (WGS) entry which is preliminary data.</text>
</comment>
<evidence type="ECO:0000256" key="2">
    <source>
        <dbReference type="ARBA" id="ARBA00023002"/>
    </source>
</evidence>
<proteinExistence type="predicted"/>
<dbReference type="InterPro" id="IPR011706">
    <property type="entry name" value="Cu-oxidase_C"/>
</dbReference>